<dbReference type="Pfam" id="PF00266">
    <property type="entry name" value="Aminotran_5"/>
    <property type="match status" value="1"/>
</dbReference>
<sequence>MIYFDHSATTPIHPKVAEKIDYINREHYANPSSIYTQGRKAKSLIEKARNQVADAIGAKVEQIFFTSGGTEANNQVLWTKAEDKKKHIIVSSIEHPAILKVLKKIKPHGVTASLLPVNTDGTVEIDSVTDLIHEDTGLISIMLANNEVGTIQPIQEIVKITRSLNIPFHTDAVQALGKIPVDVNSLGVEYLSLSAHKFYGPKGIGALFVKSKKMVKSLIVGGEQEYGIRGGTENIAGIVGMGLAAELVTQSQKICHTQLKDLEDYFLKKLTSNFPDAKRNGNPDNSLPGLISISFPGHKSDIIMAKLDRKNIAVSNGSACNTGNVKPSAVLKEMGIKNDLNLSTVRISFGQDNNKKEIDLLISALKEII</sequence>
<evidence type="ECO:0000256" key="2">
    <source>
        <dbReference type="ARBA" id="ARBA00006490"/>
    </source>
</evidence>
<dbReference type="InterPro" id="IPR016454">
    <property type="entry name" value="Cysteine_dSase"/>
</dbReference>
<evidence type="ECO:0000256" key="4">
    <source>
        <dbReference type="ARBA" id="ARBA00022723"/>
    </source>
</evidence>
<evidence type="ECO:0000256" key="3">
    <source>
        <dbReference type="ARBA" id="ARBA00022679"/>
    </source>
</evidence>
<dbReference type="FunFam" id="3.40.640.10:FF:000084">
    <property type="entry name" value="IscS-like cysteine desulfurase"/>
    <property type="match status" value="1"/>
</dbReference>
<evidence type="ECO:0000256" key="7">
    <source>
        <dbReference type="ARBA" id="ARBA00023014"/>
    </source>
</evidence>
<dbReference type="NCBIfam" id="NF002806">
    <property type="entry name" value="PRK02948.1"/>
    <property type="match status" value="1"/>
</dbReference>
<dbReference type="InterPro" id="IPR015424">
    <property type="entry name" value="PyrdxlP-dep_Trfase"/>
</dbReference>
<dbReference type="PANTHER" id="PTHR11601:SF34">
    <property type="entry name" value="CYSTEINE DESULFURASE"/>
    <property type="match status" value="1"/>
</dbReference>
<dbReference type="EMBL" id="UINC01001211">
    <property type="protein sequence ID" value="SUZ74463.1"/>
    <property type="molecule type" value="Genomic_DNA"/>
</dbReference>
<comment type="cofactor">
    <cofactor evidence="1">
        <name>pyridoxal 5'-phosphate</name>
        <dbReference type="ChEBI" id="CHEBI:597326"/>
    </cofactor>
</comment>
<evidence type="ECO:0000256" key="6">
    <source>
        <dbReference type="ARBA" id="ARBA00023004"/>
    </source>
</evidence>
<comment type="similarity">
    <text evidence="2">Belongs to the class-V pyridoxal-phosphate-dependent aminotransferase family. NifS/IscS subfamily.</text>
</comment>
<evidence type="ECO:0000256" key="5">
    <source>
        <dbReference type="ARBA" id="ARBA00022898"/>
    </source>
</evidence>
<dbReference type="PIRSF" id="PIRSF005572">
    <property type="entry name" value="NifS"/>
    <property type="match status" value="1"/>
</dbReference>
<dbReference type="InterPro" id="IPR015422">
    <property type="entry name" value="PyrdxlP-dep_Trfase_small"/>
</dbReference>
<keyword evidence="3" id="KW-0808">Transferase</keyword>
<dbReference type="GO" id="GO:0046872">
    <property type="term" value="F:metal ion binding"/>
    <property type="evidence" value="ECO:0007669"/>
    <property type="project" value="UniProtKB-KW"/>
</dbReference>
<accession>A0A381Q9Z4</accession>
<evidence type="ECO:0000259" key="8">
    <source>
        <dbReference type="Pfam" id="PF00266"/>
    </source>
</evidence>
<organism evidence="9">
    <name type="scientific">marine metagenome</name>
    <dbReference type="NCBI Taxonomy" id="408172"/>
    <lineage>
        <taxon>unclassified sequences</taxon>
        <taxon>metagenomes</taxon>
        <taxon>ecological metagenomes</taxon>
    </lineage>
</organism>
<evidence type="ECO:0000256" key="1">
    <source>
        <dbReference type="ARBA" id="ARBA00001933"/>
    </source>
</evidence>
<feature type="domain" description="Aminotransferase class V" evidence="8">
    <location>
        <begin position="2"/>
        <end position="361"/>
    </location>
</feature>
<dbReference type="SUPFAM" id="SSF53383">
    <property type="entry name" value="PLP-dependent transferases"/>
    <property type="match status" value="1"/>
</dbReference>
<keyword evidence="6" id="KW-0408">Iron</keyword>
<proteinExistence type="inferred from homology"/>
<keyword evidence="7" id="KW-0411">Iron-sulfur</keyword>
<keyword evidence="4" id="KW-0479">Metal-binding</keyword>
<dbReference type="AlphaFoldDB" id="A0A381Q9Z4"/>
<dbReference type="GO" id="GO:0051536">
    <property type="term" value="F:iron-sulfur cluster binding"/>
    <property type="evidence" value="ECO:0007669"/>
    <property type="project" value="UniProtKB-KW"/>
</dbReference>
<gene>
    <name evidence="9" type="ORF">METZ01_LOCUS27317</name>
</gene>
<protein>
    <recommendedName>
        <fullName evidence="8">Aminotransferase class V domain-containing protein</fullName>
    </recommendedName>
</protein>
<reference evidence="9" key="1">
    <citation type="submission" date="2018-05" db="EMBL/GenBank/DDBJ databases">
        <authorList>
            <person name="Lanie J.A."/>
            <person name="Ng W.-L."/>
            <person name="Kazmierczak K.M."/>
            <person name="Andrzejewski T.M."/>
            <person name="Davidsen T.M."/>
            <person name="Wayne K.J."/>
            <person name="Tettelin H."/>
            <person name="Glass J.I."/>
            <person name="Rusch D."/>
            <person name="Podicherti R."/>
            <person name="Tsui H.-C.T."/>
            <person name="Winkler M.E."/>
        </authorList>
    </citation>
    <scope>NUCLEOTIDE SEQUENCE</scope>
</reference>
<evidence type="ECO:0000313" key="9">
    <source>
        <dbReference type="EMBL" id="SUZ74463.1"/>
    </source>
</evidence>
<dbReference type="Gene3D" id="3.90.1150.10">
    <property type="entry name" value="Aspartate Aminotransferase, domain 1"/>
    <property type="match status" value="1"/>
</dbReference>
<dbReference type="PANTHER" id="PTHR11601">
    <property type="entry name" value="CYSTEINE DESULFURYLASE FAMILY MEMBER"/>
    <property type="match status" value="1"/>
</dbReference>
<dbReference type="Gene3D" id="3.40.640.10">
    <property type="entry name" value="Type I PLP-dependent aspartate aminotransferase-like (Major domain)"/>
    <property type="match status" value="1"/>
</dbReference>
<dbReference type="InterPro" id="IPR000192">
    <property type="entry name" value="Aminotrans_V_dom"/>
</dbReference>
<dbReference type="Gene3D" id="1.10.260.50">
    <property type="match status" value="1"/>
</dbReference>
<name>A0A381Q9Z4_9ZZZZ</name>
<keyword evidence="5" id="KW-0663">Pyridoxal phosphate</keyword>
<dbReference type="GO" id="GO:0016782">
    <property type="term" value="F:transferase activity, transferring sulphur-containing groups"/>
    <property type="evidence" value="ECO:0007669"/>
    <property type="project" value="UniProtKB-ARBA"/>
</dbReference>
<dbReference type="InterPro" id="IPR015421">
    <property type="entry name" value="PyrdxlP-dep_Trfase_major"/>
</dbReference>